<dbReference type="PANTHER" id="PTHR33546">
    <property type="entry name" value="LARGE, MULTIFUNCTIONAL SECRETED PROTEIN-RELATED"/>
    <property type="match status" value="1"/>
</dbReference>
<dbReference type="InterPro" id="IPR013428">
    <property type="entry name" value="Membrane-bound_put_N"/>
</dbReference>
<dbReference type="GO" id="GO:0009055">
    <property type="term" value="F:electron transfer activity"/>
    <property type="evidence" value="ECO:0007669"/>
    <property type="project" value="InterPro"/>
</dbReference>
<evidence type="ECO:0000256" key="4">
    <source>
        <dbReference type="PROSITE-ProRule" id="PRU00433"/>
    </source>
</evidence>
<dbReference type="InterPro" id="IPR009056">
    <property type="entry name" value="Cyt_c-like_dom"/>
</dbReference>
<dbReference type="NCBIfam" id="TIGR02604">
    <property type="entry name" value="Piru_Ver_Nterm"/>
    <property type="match status" value="1"/>
</dbReference>
<sequence length="1017" mass="114164">MPCDPTSRTPSVSPAIYAILLLASIGIQSCLADPPEVKNTQEETIPLLTPQQALDAWNWPEGFQATLFAAEPQIRQPISMTFDSRGRLWLAENDTYSDQSQGYDLQQHDRVIILEDTDQDGTADKKHVFWDKGQHLTSVELGFGGVWVLCAPDLLFIPDRDQNDIPDGEPEVMLTGFDNASIRHNIANGLHWGPDGWLYGRHGITTTSFVGTPETPEELRQPLNCSIWRFHPITRQFEVVCHGTTNSWGHDWDEHGELFFINTVIGHLWHGVPGAHFERMFGQDFNPHLYQLMPQTADHFHWDTAEAWSDIRKTGVTNTTDEAGGGHAHCGMMIYQGTNWPEDYRGDVFTLNLHGLRINRDQLEREGAGFVGRHAPDLAKTKDQWFRGVELGQGPDGAVYILDWSDIGECHDNDGIHRTSGRIYKVSYGSPELSQPLVSNNSDLDQLQNALLSDDSWHHRMARRMLQERSLTNPLDEQFVSELKQLLASDQKASTRLKSLWGLLAIDAVDSDLILSLANDPQENIRCWSIRLLRDQLMNDPSHWTEETQNTVLQLARKDSSGLVLTYIASLLQRVPEEKRLAIGEELVQRKEFPDDPRLPLMIWYGIEPAVAADAEGSLKLIPVSEFPELITFIARRITNESRKHPAAMEELIALAAQTDDDVTEQILNGVNAALEGRRRMDPPSNWSEVARKLSHRQSASILESTRQLSVIFGDGQALEDVRKIAADSRADVSIRRNAIQSLIAARDEQSIPLLKQLVTDRDLGVDAIRGLAVIGDEETPHLIISRFRSLRGHVQPAAIETLSSRGDYAVAMLEAVNEGAIPPTAVTPFYLRQMRAFEDEQIQTLLRKLYPEWRHTSQEKEERANQLRSLLTPDRLKTADLQAGRSIFAKTCSSCHKLYGDGGTLGPELTGSQRSNLNYLIGNIVDPSAEVAEKFRMSIIALADGRVVSGVVIEESDETIKVQTPNEQMTLLLDDIDARRNSTLSMMPERQLDKMTEEEIINLFGYLMSTSQVALP</sequence>
<dbReference type="InterPro" id="IPR013427">
    <property type="entry name" value="Haem-bd_dom_put"/>
</dbReference>
<dbReference type="Gene3D" id="2.120.10.30">
    <property type="entry name" value="TolB, C-terminal domain"/>
    <property type="match status" value="1"/>
</dbReference>
<organism evidence="6 7">
    <name type="scientific">Thalassoglobus neptunius</name>
    <dbReference type="NCBI Taxonomy" id="1938619"/>
    <lineage>
        <taxon>Bacteria</taxon>
        <taxon>Pseudomonadati</taxon>
        <taxon>Planctomycetota</taxon>
        <taxon>Planctomycetia</taxon>
        <taxon>Planctomycetales</taxon>
        <taxon>Planctomycetaceae</taxon>
        <taxon>Thalassoglobus</taxon>
    </lineage>
</organism>
<evidence type="ECO:0000256" key="2">
    <source>
        <dbReference type="ARBA" id="ARBA00022723"/>
    </source>
</evidence>
<keyword evidence="1 4" id="KW-0349">Heme</keyword>
<protein>
    <recommendedName>
        <fullName evidence="5">Cytochrome c domain-containing protein</fullName>
    </recommendedName>
</protein>
<dbReference type="PANTHER" id="PTHR33546:SF1">
    <property type="entry name" value="LARGE, MULTIFUNCTIONAL SECRETED PROTEIN"/>
    <property type="match status" value="1"/>
</dbReference>
<dbReference type="InterPro" id="IPR011042">
    <property type="entry name" value="6-blade_b-propeller_TolB-like"/>
</dbReference>
<proteinExistence type="predicted"/>
<dbReference type="InterPro" id="IPR055557">
    <property type="entry name" value="DUF7133"/>
</dbReference>
<dbReference type="RefSeq" id="WP_146508320.1">
    <property type="nucleotide sequence ID" value="NZ_SIHI01000001.1"/>
</dbReference>
<dbReference type="Gene3D" id="1.25.10.10">
    <property type="entry name" value="Leucine-rich Repeat Variant"/>
    <property type="match status" value="1"/>
</dbReference>
<dbReference type="AlphaFoldDB" id="A0A5C5X5D3"/>
<evidence type="ECO:0000256" key="1">
    <source>
        <dbReference type="ARBA" id="ARBA00022617"/>
    </source>
</evidence>
<dbReference type="Proteomes" id="UP000317243">
    <property type="component" value="Unassembled WGS sequence"/>
</dbReference>
<keyword evidence="3 4" id="KW-0408">Iron</keyword>
<dbReference type="GO" id="GO:0020037">
    <property type="term" value="F:heme binding"/>
    <property type="evidence" value="ECO:0007669"/>
    <property type="project" value="InterPro"/>
</dbReference>
<dbReference type="SUPFAM" id="SSF46626">
    <property type="entry name" value="Cytochrome c"/>
    <property type="match status" value="1"/>
</dbReference>
<dbReference type="Pfam" id="PF23500">
    <property type="entry name" value="DUF7133"/>
    <property type="match status" value="1"/>
</dbReference>
<evidence type="ECO:0000259" key="5">
    <source>
        <dbReference type="PROSITE" id="PS51007"/>
    </source>
</evidence>
<feature type="domain" description="Cytochrome c" evidence="5">
    <location>
        <begin position="880"/>
        <end position="1012"/>
    </location>
</feature>
<keyword evidence="2 4" id="KW-0479">Metal-binding</keyword>
<dbReference type="Gene3D" id="1.10.760.10">
    <property type="entry name" value="Cytochrome c-like domain"/>
    <property type="match status" value="1"/>
</dbReference>
<dbReference type="NCBIfam" id="TIGR02603">
    <property type="entry name" value="CxxCH_TIGR02603"/>
    <property type="match status" value="1"/>
</dbReference>
<dbReference type="InterPro" id="IPR011989">
    <property type="entry name" value="ARM-like"/>
</dbReference>
<dbReference type="PROSITE" id="PS51007">
    <property type="entry name" value="CYTC"/>
    <property type="match status" value="1"/>
</dbReference>
<gene>
    <name evidence="6" type="ORF">KOR42_15110</name>
</gene>
<reference evidence="6 7" key="1">
    <citation type="submission" date="2019-02" db="EMBL/GenBank/DDBJ databases">
        <title>Deep-cultivation of Planctomycetes and their phenomic and genomic characterization uncovers novel biology.</title>
        <authorList>
            <person name="Wiegand S."/>
            <person name="Jogler M."/>
            <person name="Boedeker C."/>
            <person name="Pinto D."/>
            <person name="Vollmers J."/>
            <person name="Rivas-Marin E."/>
            <person name="Kohn T."/>
            <person name="Peeters S.H."/>
            <person name="Heuer A."/>
            <person name="Rast P."/>
            <person name="Oberbeckmann S."/>
            <person name="Bunk B."/>
            <person name="Jeske O."/>
            <person name="Meyerdierks A."/>
            <person name="Storesund J.E."/>
            <person name="Kallscheuer N."/>
            <person name="Luecker S."/>
            <person name="Lage O.M."/>
            <person name="Pohl T."/>
            <person name="Merkel B.J."/>
            <person name="Hornburger P."/>
            <person name="Mueller R.-W."/>
            <person name="Bruemmer F."/>
            <person name="Labrenz M."/>
            <person name="Spormann A.M."/>
            <person name="Op Den Camp H."/>
            <person name="Overmann J."/>
            <person name="Amann R."/>
            <person name="Jetten M.S.M."/>
            <person name="Mascher T."/>
            <person name="Medema M.H."/>
            <person name="Devos D.P."/>
            <person name="Kaster A.-K."/>
            <person name="Ovreas L."/>
            <person name="Rohde M."/>
            <person name="Galperin M.Y."/>
            <person name="Jogler C."/>
        </authorList>
    </citation>
    <scope>NUCLEOTIDE SEQUENCE [LARGE SCALE GENOMIC DNA]</scope>
    <source>
        <strain evidence="6 7">KOR42</strain>
    </source>
</reference>
<dbReference type="GO" id="GO:0046872">
    <property type="term" value="F:metal ion binding"/>
    <property type="evidence" value="ECO:0007669"/>
    <property type="project" value="UniProtKB-KW"/>
</dbReference>
<dbReference type="SUPFAM" id="SSF50952">
    <property type="entry name" value="Soluble quinoprotein glucose dehydrogenase"/>
    <property type="match status" value="1"/>
</dbReference>
<dbReference type="SUPFAM" id="SSF48371">
    <property type="entry name" value="ARM repeat"/>
    <property type="match status" value="2"/>
</dbReference>
<evidence type="ECO:0000256" key="3">
    <source>
        <dbReference type="ARBA" id="ARBA00023004"/>
    </source>
</evidence>
<accession>A0A5C5X5D3</accession>
<dbReference type="OrthoDB" id="225269at2"/>
<comment type="caution">
    <text evidence="6">The sequence shown here is derived from an EMBL/GenBank/DDBJ whole genome shotgun (WGS) entry which is preliminary data.</text>
</comment>
<dbReference type="EMBL" id="SIHI01000001">
    <property type="protein sequence ID" value="TWT58140.1"/>
    <property type="molecule type" value="Genomic_DNA"/>
</dbReference>
<name>A0A5C5X5D3_9PLAN</name>
<dbReference type="InterPro" id="IPR016024">
    <property type="entry name" value="ARM-type_fold"/>
</dbReference>
<evidence type="ECO:0000313" key="6">
    <source>
        <dbReference type="EMBL" id="TWT58140.1"/>
    </source>
</evidence>
<dbReference type="InterPro" id="IPR036909">
    <property type="entry name" value="Cyt_c-like_dom_sf"/>
</dbReference>
<dbReference type="InterPro" id="IPR011041">
    <property type="entry name" value="Quinoprot_gluc/sorb_DH_b-prop"/>
</dbReference>
<keyword evidence="7" id="KW-1185">Reference proteome</keyword>
<evidence type="ECO:0000313" key="7">
    <source>
        <dbReference type="Proteomes" id="UP000317243"/>
    </source>
</evidence>